<reference evidence="2 3" key="1">
    <citation type="journal article" date="2018" name="Sci. Rep.">
        <title>Genomic signatures of local adaptation to the degree of environmental predictability in rotifers.</title>
        <authorList>
            <person name="Franch-Gras L."/>
            <person name="Hahn C."/>
            <person name="Garcia-Roger E.M."/>
            <person name="Carmona M.J."/>
            <person name="Serra M."/>
            <person name="Gomez A."/>
        </authorList>
    </citation>
    <scope>NUCLEOTIDE SEQUENCE [LARGE SCALE GENOMIC DNA]</scope>
    <source>
        <strain evidence="2">HYR1</strain>
    </source>
</reference>
<dbReference type="AlphaFoldDB" id="A0A3M7R735"/>
<dbReference type="Proteomes" id="UP000276133">
    <property type="component" value="Unassembled WGS sequence"/>
</dbReference>
<keyword evidence="3" id="KW-1185">Reference proteome</keyword>
<name>A0A3M7R735_BRAPC</name>
<evidence type="ECO:0000313" key="3">
    <source>
        <dbReference type="Proteomes" id="UP000276133"/>
    </source>
</evidence>
<keyword evidence="1" id="KW-0732">Signal</keyword>
<feature type="signal peptide" evidence="1">
    <location>
        <begin position="1"/>
        <end position="28"/>
    </location>
</feature>
<dbReference type="EMBL" id="REGN01004087">
    <property type="protein sequence ID" value="RNA19204.1"/>
    <property type="molecule type" value="Genomic_DNA"/>
</dbReference>
<evidence type="ECO:0000256" key="1">
    <source>
        <dbReference type="SAM" id="SignalP"/>
    </source>
</evidence>
<proteinExistence type="predicted"/>
<comment type="caution">
    <text evidence="2">The sequence shown here is derived from an EMBL/GenBank/DDBJ whole genome shotgun (WGS) entry which is preliminary data.</text>
</comment>
<accession>A0A3M7R735</accession>
<protein>
    <submittedName>
        <fullName evidence="2">Uncharacterized protein</fullName>
    </submittedName>
</protein>
<organism evidence="2 3">
    <name type="scientific">Brachionus plicatilis</name>
    <name type="common">Marine rotifer</name>
    <name type="synonym">Brachionus muelleri</name>
    <dbReference type="NCBI Taxonomy" id="10195"/>
    <lineage>
        <taxon>Eukaryota</taxon>
        <taxon>Metazoa</taxon>
        <taxon>Spiralia</taxon>
        <taxon>Gnathifera</taxon>
        <taxon>Rotifera</taxon>
        <taxon>Eurotatoria</taxon>
        <taxon>Monogononta</taxon>
        <taxon>Pseudotrocha</taxon>
        <taxon>Ploima</taxon>
        <taxon>Brachionidae</taxon>
        <taxon>Brachionus</taxon>
    </lineage>
</organism>
<sequence>MFYMLSNLLNEILNLLTCFLLMVNEWNALPASVVNATSVNQFKNRYDAFRSCTQTTCFISLCAMSYHRRPLIPNTRPNTICIIPIITENFILSPFVNVILFVANCHTGSTPNGYGEPEILTEDVDAEHGHQEHNIATTEEQLHYFISFDGFFKIVFFFDEVGGRQKHQKAMACVTKHNTEQKGERDHIKWSRIYLAIAWHTVRIYNILKTRRELVNTIECRWRFFEVLRFARSKTTALSEFQQTDFKILICILENLEKIAQSHLQNGVFKSH</sequence>
<evidence type="ECO:0000313" key="2">
    <source>
        <dbReference type="EMBL" id="RNA19204.1"/>
    </source>
</evidence>
<feature type="chain" id="PRO_5018269131" evidence="1">
    <location>
        <begin position="29"/>
        <end position="272"/>
    </location>
</feature>
<gene>
    <name evidence="2" type="ORF">BpHYR1_048642</name>
</gene>